<proteinExistence type="predicted"/>
<dbReference type="Pfam" id="PF01208">
    <property type="entry name" value="URO-D"/>
    <property type="match status" value="1"/>
</dbReference>
<dbReference type="PANTHER" id="PTHR47099">
    <property type="entry name" value="METHYLCOBAMIDE:COM METHYLTRANSFERASE MTBA"/>
    <property type="match status" value="1"/>
</dbReference>
<keyword evidence="3" id="KW-0489">Methyltransferase</keyword>
<keyword evidence="2" id="KW-0456">Lyase</keyword>
<dbReference type="GeneID" id="96229752"/>
<dbReference type="InterPro" id="IPR038071">
    <property type="entry name" value="UROD/MetE-like_sf"/>
</dbReference>
<evidence type="ECO:0000259" key="1">
    <source>
        <dbReference type="Pfam" id="PF01208"/>
    </source>
</evidence>
<dbReference type="NCBIfam" id="NF004889">
    <property type="entry name" value="PRK06252.1"/>
    <property type="match status" value="1"/>
</dbReference>
<dbReference type="Gene3D" id="3.20.20.210">
    <property type="match status" value="1"/>
</dbReference>
<dbReference type="GO" id="GO:0008168">
    <property type="term" value="F:methyltransferase activity"/>
    <property type="evidence" value="ECO:0007669"/>
    <property type="project" value="UniProtKB-KW"/>
</dbReference>
<name>A0A174SID7_9FIRM</name>
<keyword evidence="5" id="KW-1185">Reference proteome</keyword>
<protein>
    <submittedName>
        <fullName evidence="3">Methylcobamide--CoM methyltransferase</fullName>
    </submittedName>
    <submittedName>
        <fullName evidence="2">Uroporphyrinogen decarboxylase</fullName>
        <ecNumber evidence="2">4.1.1.37</ecNumber>
    </submittedName>
</protein>
<evidence type="ECO:0000313" key="3">
    <source>
        <dbReference type="EMBL" id="RHG22165.1"/>
    </source>
</evidence>
<dbReference type="OrthoDB" id="8452307at2"/>
<dbReference type="EC" id="4.1.1.37" evidence="2"/>
<dbReference type="EMBL" id="CZAY01000019">
    <property type="protein sequence ID" value="CUP97514.1"/>
    <property type="molecule type" value="Genomic_DNA"/>
</dbReference>
<gene>
    <name evidence="2" type="primary">hemE_3</name>
    <name evidence="3" type="ORF">DW265_13840</name>
    <name evidence="2" type="ORF">ERS852526_02475</name>
</gene>
<dbReference type="InterPro" id="IPR052024">
    <property type="entry name" value="Methanogen_methyltrans"/>
</dbReference>
<keyword evidence="3" id="KW-0808">Transferase</keyword>
<reference evidence="3 5" key="2">
    <citation type="submission" date="2018-08" db="EMBL/GenBank/DDBJ databases">
        <title>A genome reference for cultivated species of the human gut microbiota.</title>
        <authorList>
            <person name="Zou Y."/>
            <person name="Xue W."/>
            <person name="Luo G."/>
        </authorList>
    </citation>
    <scope>NUCLEOTIDE SEQUENCE [LARGE SCALE GENOMIC DNA]</scope>
    <source>
        <strain evidence="3 5">AM22-22</strain>
    </source>
</reference>
<feature type="domain" description="Uroporphyrinogen decarboxylase (URO-D)" evidence="1">
    <location>
        <begin position="3"/>
        <end position="329"/>
    </location>
</feature>
<dbReference type="RefSeq" id="WP_055284149.1">
    <property type="nucleotide sequence ID" value="NZ_CZAY01000019.1"/>
</dbReference>
<dbReference type="GO" id="GO:0004853">
    <property type="term" value="F:uroporphyrinogen decarboxylase activity"/>
    <property type="evidence" value="ECO:0007669"/>
    <property type="project" value="UniProtKB-EC"/>
</dbReference>
<dbReference type="InterPro" id="IPR000257">
    <property type="entry name" value="Uroporphyrinogen_deCOase"/>
</dbReference>
<dbReference type="AlphaFoldDB" id="A0A174SID7"/>
<dbReference type="PANTHER" id="PTHR47099:SF1">
    <property type="entry name" value="METHYLCOBAMIDE:COM METHYLTRANSFERASE MTBA"/>
    <property type="match status" value="1"/>
</dbReference>
<accession>A0A174SID7</accession>
<organism evidence="2 4">
    <name type="scientific">Dorea longicatena</name>
    <dbReference type="NCBI Taxonomy" id="88431"/>
    <lineage>
        <taxon>Bacteria</taxon>
        <taxon>Bacillati</taxon>
        <taxon>Bacillota</taxon>
        <taxon>Clostridia</taxon>
        <taxon>Lachnospirales</taxon>
        <taxon>Lachnospiraceae</taxon>
        <taxon>Dorea</taxon>
    </lineage>
</organism>
<sequence length="343" mass="38327">MNEKERLKKALHHEKTDRPPCICPGGMMNMITTDLMDKSGITWPEAHLNAEMMADLAQANYENGCFENVGVPFCMTIEAESMGAKVTLGDRVHEPHVTEYALHSVKEWEKIRPMDMNYGRVKVVLDAIRILKSRNLDVPIIGNITGPVSTASSVMEPVIFYKELRKKREDAHKYMELVADEIIRFARAQIDAGADIIAISDPSGTGEILGPKLFEEYAVHYINRIIDHLQAEKMGVIVHICGQMRNVYAQVEMIHSDVLSFDSCVAMSDAKKHLKKHVLMGNVSTWTLEFGNPEKVEQLAVKCWRDGSGIISPACGLGTKSPLTNIQAIRLGIRKATEEKVEV</sequence>
<dbReference type="EMBL" id="QRIC01000042">
    <property type="protein sequence ID" value="RHG22165.1"/>
    <property type="molecule type" value="Genomic_DNA"/>
</dbReference>
<dbReference type="SUPFAM" id="SSF51726">
    <property type="entry name" value="UROD/MetE-like"/>
    <property type="match status" value="1"/>
</dbReference>
<dbReference type="Proteomes" id="UP000095485">
    <property type="component" value="Unassembled WGS sequence"/>
</dbReference>
<dbReference type="GO" id="GO:0032259">
    <property type="term" value="P:methylation"/>
    <property type="evidence" value="ECO:0007669"/>
    <property type="project" value="UniProtKB-KW"/>
</dbReference>
<evidence type="ECO:0000313" key="2">
    <source>
        <dbReference type="EMBL" id="CUP97514.1"/>
    </source>
</evidence>
<dbReference type="Proteomes" id="UP000284095">
    <property type="component" value="Unassembled WGS sequence"/>
</dbReference>
<evidence type="ECO:0000313" key="5">
    <source>
        <dbReference type="Proteomes" id="UP000284095"/>
    </source>
</evidence>
<dbReference type="GO" id="GO:0006779">
    <property type="term" value="P:porphyrin-containing compound biosynthetic process"/>
    <property type="evidence" value="ECO:0007669"/>
    <property type="project" value="InterPro"/>
</dbReference>
<reference evidence="2 4" key="1">
    <citation type="submission" date="2015-09" db="EMBL/GenBank/DDBJ databases">
        <authorList>
            <consortium name="Pathogen Informatics"/>
        </authorList>
    </citation>
    <scope>NUCLEOTIDE SEQUENCE [LARGE SCALE GENOMIC DNA]</scope>
    <source>
        <strain evidence="2 4">2789STDY5834914</strain>
    </source>
</reference>
<evidence type="ECO:0000313" key="4">
    <source>
        <dbReference type="Proteomes" id="UP000095485"/>
    </source>
</evidence>